<sequence>MSMSDPIADMLTHIRNGQTAKKATVVMPSSKKKVAIAQLLKDEGYISDFSVSEDAKPQLKVVLKYYQGRPVITLLKRVSRPGLRIYKSKDQLPNVLGGLGIAVVSTSKGIMTDRAARSAGHGGEVICYVS</sequence>
<dbReference type="InterPro" id="IPR000630">
    <property type="entry name" value="Ribosomal_uS8"/>
</dbReference>
<evidence type="ECO:0000256" key="10">
    <source>
        <dbReference type="RuleBase" id="RU003660"/>
    </source>
</evidence>
<dbReference type="RefSeq" id="WP_086487216.1">
    <property type="nucleotide sequence ID" value="NZ_MSLT01000006.1"/>
</dbReference>
<comment type="function">
    <text evidence="1 9">One of the primary rRNA binding proteins, it binds directly to 16S rRNA central domain where it helps coordinate assembly of the platform of the 30S subunit.</text>
</comment>
<evidence type="ECO:0000256" key="8">
    <source>
        <dbReference type="ARBA" id="ARBA00046740"/>
    </source>
</evidence>
<dbReference type="FunFam" id="3.30.1370.30:FF:000003">
    <property type="entry name" value="30S ribosomal protein S8"/>
    <property type="match status" value="1"/>
</dbReference>
<evidence type="ECO:0000256" key="1">
    <source>
        <dbReference type="ARBA" id="ARBA00002569"/>
    </source>
</evidence>
<evidence type="ECO:0000256" key="4">
    <source>
        <dbReference type="ARBA" id="ARBA00022884"/>
    </source>
</evidence>
<dbReference type="GO" id="GO:0019843">
    <property type="term" value="F:rRNA binding"/>
    <property type="evidence" value="ECO:0007669"/>
    <property type="project" value="UniProtKB-UniRule"/>
</dbReference>
<comment type="similarity">
    <text evidence="2 9 10">Belongs to the universal ribosomal protein uS8 family.</text>
</comment>
<dbReference type="OrthoDB" id="9802617at2"/>
<dbReference type="Gene3D" id="3.30.1370.30">
    <property type="match status" value="1"/>
</dbReference>
<dbReference type="GO" id="GO:0005840">
    <property type="term" value="C:ribosome"/>
    <property type="evidence" value="ECO:0007669"/>
    <property type="project" value="UniProtKB-KW"/>
</dbReference>
<dbReference type="FunFam" id="3.30.1490.10:FF:000001">
    <property type="entry name" value="30S ribosomal protein S8"/>
    <property type="match status" value="1"/>
</dbReference>
<dbReference type="GO" id="GO:1990904">
    <property type="term" value="C:ribonucleoprotein complex"/>
    <property type="evidence" value="ECO:0007669"/>
    <property type="project" value="UniProtKB-KW"/>
</dbReference>
<evidence type="ECO:0000313" key="11">
    <source>
        <dbReference type="EMBL" id="OUD15617.1"/>
    </source>
</evidence>
<evidence type="ECO:0000256" key="3">
    <source>
        <dbReference type="ARBA" id="ARBA00022730"/>
    </source>
</evidence>
<dbReference type="Pfam" id="PF00410">
    <property type="entry name" value="Ribosomal_S8"/>
    <property type="match status" value="1"/>
</dbReference>
<protein>
    <recommendedName>
        <fullName evidence="7 9">Small ribosomal subunit protein uS8</fullName>
    </recommendedName>
</protein>
<proteinExistence type="inferred from homology"/>
<dbReference type="AlphaFoldDB" id="A0A251XBU5"/>
<dbReference type="InterPro" id="IPR035987">
    <property type="entry name" value="Ribosomal_uS8_sf"/>
</dbReference>
<dbReference type="InterPro" id="IPR047863">
    <property type="entry name" value="Ribosomal_uS8_CS"/>
</dbReference>
<reference evidence="11 12" key="1">
    <citation type="submission" date="2016-12" db="EMBL/GenBank/DDBJ databases">
        <title>Thioflexothrix psekupsii D3 genome sequencing and assembly.</title>
        <authorList>
            <person name="Fomenkov A."/>
            <person name="Vincze T."/>
            <person name="Grabovich M."/>
            <person name="Anton B.P."/>
            <person name="Dubinina G."/>
            <person name="Orlova M."/>
            <person name="Belousova E."/>
            <person name="Roberts R.J."/>
        </authorList>
    </citation>
    <scope>NUCLEOTIDE SEQUENCE [LARGE SCALE GENOMIC DNA]</scope>
    <source>
        <strain evidence="11">D3</strain>
    </source>
</reference>
<keyword evidence="4 9" id="KW-0694">RNA-binding</keyword>
<accession>A0A251XBU5</accession>
<keyword evidence="6 9" id="KW-0687">Ribonucleoprotein</keyword>
<comment type="subunit">
    <text evidence="8 9">Part of the 30S ribosomal subunit. Contacts proteins S5 and S12.</text>
</comment>
<dbReference type="HAMAP" id="MF_01302_B">
    <property type="entry name" value="Ribosomal_uS8_B"/>
    <property type="match status" value="1"/>
</dbReference>
<keyword evidence="3 9" id="KW-0699">rRNA-binding</keyword>
<dbReference type="GO" id="GO:0005737">
    <property type="term" value="C:cytoplasm"/>
    <property type="evidence" value="ECO:0007669"/>
    <property type="project" value="UniProtKB-ARBA"/>
</dbReference>
<evidence type="ECO:0000256" key="6">
    <source>
        <dbReference type="ARBA" id="ARBA00023274"/>
    </source>
</evidence>
<dbReference type="Proteomes" id="UP000194798">
    <property type="component" value="Unassembled WGS sequence"/>
</dbReference>
<dbReference type="GO" id="GO:0006412">
    <property type="term" value="P:translation"/>
    <property type="evidence" value="ECO:0007669"/>
    <property type="project" value="UniProtKB-UniRule"/>
</dbReference>
<evidence type="ECO:0000256" key="2">
    <source>
        <dbReference type="ARBA" id="ARBA00006471"/>
    </source>
</evidence>
<dbReference type="GO" id="GO:0003735">
    <property type="term" value="F:structural constituent of ribosome"/>
    <property type="evidence" value="ECO:0007669"/>
    <property type="project" value="InterPro"/>
</dbReference>
<dbReference type="SUPFAM" id="SSF56047">
    <property type="entry name" value="Ribosomal protein S8"/>
    <property type="match status" value="1"/>
</dbReference>
<evidence type="ECO:0000256" key="7">
    <source>
        <dbReference type="ARBA" id="ARBA00035258"/>
    </source>
</evidence>
<dbReference type="EMBL" id="MSLT01000006">
    <property type="protein sequence ID" value="OUD15617.1"/>
    <property type="molecule type" value="Genomic_DNA"/>
</dbReference>
<dbReference type="PROSITE" id="PS00053">
    <property type="entry name" value="RIBOSOMAL_S8"/>
    <property type="match status" value="1"/>
</dbReference>
<dbReference type="NCBIfam" id="NF001109">
    <property type="entry name" value="PRK00136.1"/>
    <property type="match status" value="1"/>
</dbReference>
<dbReference type="Gene3D" id="3.30.1490.10">
    <property type="match status" value="1"/>
</dbReference>
<dbReference type="PANTHER" id="PTHR11758">
    <property type="entry name" value="40S RIBOSOMAL PROTEIN S15A"/>
    <property type="match status" value="1"/>
</dbReference>
<comment type="caution">
    <text evidence="11">The sequence shown here is derived from an EMBL/GenBank/DDBJ whole genome shotgun (WGS) entry which is preliminary data.</text>
</comment>
<keyword evidence="12" id="KW-1185">Reference proteome</keyword>
<evidence type="ECO:0000256" key="9">
    <source>
        <dbReference type="HAMAP-Rule" id="MF_01302"/>
    </source>
</evidence>
<name>A0A251XBU5_9GAMM</name>
<evidence type="ECO:0000313" key="12">
    <source>
        <dbReference type="Proteomes" id="UP000194798"/>
    </source>
</evidence>
<organism evidence="11 12">
    <name type="scientific">Thioflexithrix psekupsensis</name>
    <dbReference type="NCBI Taxonomy" id="1570016"/>
    <lineage>
        <taxon>Bacteria</taxon>
        <taxon>Pseudomonadati</taxon>
        <taxon>Pseudomonadota</taxon>
        <taxon>Gammaproteobacteria</taxon>
        <taxon>Thiotrichales</taxon>
        <taxon>Thioflexithrix</taxon>
    </lineage>
</organism>
<keyword evidence="5 9" id="KW-0689">Ribosomal protein</keyword>
<evidence type="ECO:0000256" key="5">
    <source>
        <dbReference type="ARBA" id="ARBA00022980"/>
    </source>
</evidence>
<gene>
    <name evidence="9" type="primary">rpsH</name>
    <name evidence="11" type="ORF">TPSD3_03610</name>
</gene>